<gene>
    <name evidence="2" type="ORF">JYU34_003854</name>
</gene>
<evidence type="ECO:0000313" key="3">
    <source>
        <dbReference type="Proteomes" id="UP000823941"/>
    </source>
</evidence>
<dbReference type="Proteomes" id="UP000823941">
    <property type="component" value="Chromosome 5"/>
</dbReference>
<dbReference type="SMART" id="SM00696">
    <property type="entry name" value="DM9"/>
    <property type="match status" value="1"/>
</dbReference>
<reference evidence="2 3" key="1">
    <citation type="submission" date="2021-06" db="EMBL/GenBank/DDBJ databases">
        <title>A haploid diamondback moth (Plutella xylostella L.) genome assembly resolves 31 chromosomes and identifies a diamide resistance mutation.</title>
        <authorList>
            <person name="Ward C.M."/>
            <person name="Perry K.D."/>
            <person name="Baker G."/>
            <person name="Powis K."/>
            <person name="Heckel D.G."/>
            <person name="Baxter S.W."/>
        </authorList>
    </citation>
    <scope>NUCLEOTIDE SEQUENCE [LARGE SCALE GENOMIC DNA]</scope>
    <source>
        <strain evidence="2 3">LV</strain>
        <tissue evidence="2">Single pupa</tissue>
    </source>
</reference>
<evidence type="ECO:0000313" key="2">
    <source>
        <dbReference type="EMBL" id="KAG7311001.1"/>
    </source>
</evidence>
<feature type="compositionally biased region" description="Basic and acidic residues" evidence="1">
    <location>
        <begin position="1"/>
        <end position="17"/>
    </location>
</feature>
<protein>
    <submittedName>
        <fullName evidence="2">Uncharacterized protein</fullName>
    </submittedName>
</protein>
<feature type="region of interest" description="Disordered" evidence="1">
    <location>
        <begin position="1141"/>
        <end position="1335"/>
    </location>
</feature>
<keyword evidence="3" id="KW-1185">Reference proteome</keyword>
<feature type="region of interest" description="Disordered" evidence="1">
    <location>
        <begin position="1"/>
        <end position="88"/>
    </location>
</feature>
<feature type="compositionally biased region" description="Basic and acidic residues" evidence="1">
    <location>
        <begin position="1141"/>
        <end position="1280"/>
    </location>
</feature>
<dbReference type="InterPro" id="IPR045112">
    <property type="entry name" value="PPAN-like"/>
</dbReference>
<comment type="caution">
    <text evidence="2">The sequence shown here is derived from an EMBL/GenBank/DDBJ whole genome shotgun (WGS) entry which is preliminary data.</text>
</comment>
<accession>A0ABQ7R112</accession>
<dbReference type="InterPro" id="IPR006616">
    <property type="entry name" value="DM9_repeat"/>
</dbReference>
<dbReference type="PANTHER" id="PTHR12661:SF5">
    <property type="entry name" value="SUPPRESSOR OF SWI4 1 HOMOLOG"/>
    <property type="match status" value="1"/>
</dbReference>
<feature type="region of interest" description="Disordered" evidence="1">
    <location>
        <begin position="1867"/>
        <end position="1916"/>
    </location>
</feature>
<dbReference type="PANTHER" id="PTHR12661">
    <property type="entry name" value="PETER PAN-RELATED"/>
    <property type="match status" value="1"/>
</dbReference>
<organism evidence="2 3">
    <name type="scientific">Plutella xylostella</name>
    <name type="common">Diamondback moth</name>
    <name type="synonym">Plutella maculipennis</name>
    <dbReference type="NCBI Taxonomy" id="51655"/>
    <lineage>
        <taxon>Eukaryota</taxon>
        <taxon>Metazoa</taxon>
        <taxon>Ecdysozoa</taxon>
        <taxon>Arthropoda</taxon>
        <taxon>Hexapoda</taxon>
        <taxon>Insecta</taxon>
        <taxon>Pterygota</taxon>
        <taxon>Neoptera</taxon>
        <taxon>Endopterygota</taxon>
        <taxon>Lepidoptera</taxon>
        <taxon>Glossata</taxon>
        <taxon>Ditrysia</taxon>
        <taxon>Yponomeutoidea</taxon>
        <taxon>Plutellidae</taxon>
        <taxon>Plutella</taxon>
    </lineage>
</organism>
<feature type="compositionally biased region" description="Low complexity" evidence="1">
    <location>
        <begin position="28"/>
        <end position="40"/>
    </location>
</feature>
<evidence type="ECO:0000256" key="1">
    <source>
        <dbReference type="SAM" id="MobiDB-lite"/>
    </source>
</evidence>
<dbReference type="Pfam" id="PF11901">
    <property type="entry name" value="DM9"/>
    <property type="match status" value="1"/>
</dbReference>
<name>A0ABQ7R112_PLUXY</name>
<proteinExistence type="predicted"/>
<feature type="compositionally biased region" description="Basic and acidic residues" evidence="1">
    <location>
        <begin position="78"/>
        <end position="88"/>
    </location>
</feature>
<feature type="compositionally biased region" description="Basic and acidic residues" evidence="1">
    <location>
        <begin position="1894"/>
        <end position="1916"/>
    </location>
</feature>
<sequence length="2339" mass="265838">MSAERERRPSPASESRRSGHSPPLASQERLPSLESSLDLESIPRTLPRSVRHGNELRKHKTKQPVKRKRPKMARARRKLPDHMREGLEGGRYRLGKSCTSFAALDRLEHISRPKRRHILNTWRDHTADLSPETIDRFREMLDADEPFSPAHAYNYFMAMRNAERMKRKALRKLRCTCCCTKTSSALSRGASLKIARAVQRKLAYPLQLQLTGAEQRLSMLVFREVCRTLRWKPRPRCRSPQRCREQCRRKFAMEVADQVTLWIGEVLTACEDRMIMSDGTEEDDILRPILGDWPDDGRGDSEGPCWCHFDFEGDEWDAFKLLLTAMECDGRDEELVSQGWFTLTYKQAAVILAQTPIELGTFEEEVRAHIEAGLRRVAARSTTDELRDSMNDVIELCSKLLAQYMEDNKHRGAAFNLLVQLMKAQHPELELYEKDYVKKTYVEAGDDLDSAKSLRAEEIHQKLATEIYNKLKTLVHCVTPSEMKDEMAEALEGATRYLARVGDEPPCWCHVPLSGEELAAFKILIMAMKRRGVEPLAARAAYTLTYEDAAEEMLLTPSLDATMFDEEVKDMIEGKLHTTVETVTPEVLQNAMNSVVDKAAKFLAEHMDNKKHRTEAFLRLIQAMKAQDPEKVLFQKNGVNKTYVSSGEELDQAKRLSVSQFDAETAEGVHKNLTELMIDTPDHMKQEMAEAIDAASKYLTRTDEEDMEAFRILIAAMKKRGSEQLATRGHYTLAYGEGAKELEEAPSLQASRFYKDVKEGIEDKLNAAVKPTTPAALQTNMDQTVEKSSKYLAQHMEENKHKGPAFKKLVETMKAQAPERVLFQKEQADTTYVEGGHDLESARRLSVAVALPELQQHVQRELEVLMKDLTPKDMAEEMAVAVQAGSRYLARVDEEGAGGGTDVFKILVAAMTKRGYDELATRGKYSMTFQDAADILVDASPNLKSTSKFDEDVKKLIQNKLHETVKPTTPAALQADMNELVDISSKYLAQHAEDNKHRSKAFEKLVQTLKAQDPAHVLFQKDNVQKTYVRAGHELGSARSLSVDDVHKDLEAELHKKLTTLVNEVTPIPEDMKTDMEEAVTVSSKYLARVGGTDDNEKGIDKLLDEAAQRALEEERLKNIDGLILTEEEKKRLADEARKKLEDEQKNKEEEERKRKELEEEERKRKELEEEERKRKELEDKKKREEEDELRRQKEEDERRRLEEEARRAKEDEERRRLEEQLRMAKDDEERKRLEEELKNKKDAEEKRRLEELQRQKDEEERKRLENEMKKSKDNDDEKRKGGKKLTCKEHKIEMERKKKLEKEKQKDEEEKKKAISSSIKKESQDNRPPEKVDPNKLKALEILLREMEGKGREPLLEQEPQSAPLTYTEAVDWLKNNPWPAEIKAVKDSRDTARVNDKIRRRLCQLVISLTLEPPVEEAMPGALAESSKALSEHVVSRSYKKAAEELLLREMQRRGGATIATVDCNKESYEKAVIRLKLSKSRDEDCPAEEVSAHIAWQLHEATRRRVTQKLADTMKETIQKTSDYLSTRVGKPDKEADGFIILIREMENTGDELLVDSEFYKQTYNKAVAYLKSLPSFECETRDNAANENGIKDKLRKLVDKEEVSDSVIDIATQLLAFNAFHQGQYNEILREIVKRIESTGDEIIIRHGDLARTFRDGANILQGKGFEDLKEKNAEPIPFKKIEISLTRMMETSDPLPFNETEMRTQIDEVMRAVTLYLAVHLTKKTIHICRCMKNATVQCELWCDALVNAALRPCCACAARSATALAHHLQDTDNKQIALITCPGPKDGKTTQAGQTSSEDDKKLCLETKKKPICQQCNNPACGKDHSYPCQGMPATSSSLMGKNKTDEDTCSCDDGEFKCPAKDPASSVEPCDCATGPSSSGGVKRSKSSKESSKTSHHDQSSKKRSGDRDSTAYFMHAITTNPYVLNGPSKLLNRTAPCLSLASHSVSRVTESSSIHSAESSLVIPQETNLPKATTSINKLSTSLSLPFKTEYHARAPIVWTGQATDWHAAVVSLVWNVQAWRGWLRGHIERGLRGGTDDEDGDESDEDMWEVYSRRTKSDILQWRHYNVFSQQLSLHLELRYRDKEIISPSNSSIKTEDYISWHHEMLSIISTFNRWTHWLSVVLDETDSLEKTADTETDNSKMRWEYFSKKIRKSSPNWNKYNNYLQESYMEKHKTLMLSWLPPWSQSAPVWVISAGGGVPCGAVAAGLSAAEATWVARATHGAQVLPGALHPAKHCVLVYADGAVHTYSRYQVLCNAEVSWLSWRAGDIGAQAVLVAPGVHIGRVTYQDSHLIGAVTAPDYRCNVVIYGRPFAFTCYELLVLIPSSQPRD</sequence>
<dbReference type="EMBL" id="JAHIBW010000005">
    <property type="protein sequence ID" value="KAG7311001.1"/>
    <property type="molecule type" value="Genomic_DNA"/>
</dbReference>
<feature type="compositionally biased region" description="Basic residues" evidence="1">
    <location>
        <begin position="57"/>
        <end position="77"/>
    </location>
</feature>
<feature type="compositionally biased region" description="Basic and acidic residues" evidence="1">
    <location>
        <begin position="1287"/>
        <end position="1335"/>
    </location>
</feature>